<feature type="domain" description="DUF2007" evidence="1">
    <location>
        <begin position="39"/>
        <end position="105"/>
    </location>
</feature>
<organism evidence="2 3">
    <name type="scientific">Pelomonas candidula</name>
    <dbReference type="NCBI Taxonomy" id="3299025"/>
    <lineage>
        <taxon>Bacteria</taxon>
        <taxon>Pseudomonadati</taxon>
        <taxon>Pseudomonadota</taxon>
        <taxon>Betaproteobacteria</taxon>
        <taxon>Burkholderiales</taxon>
        <taxon>Sphaerotilaceae</taxon>
        <taxon>Roseateles</taxon>
    </lineage>
</organism>
<dbReference type="Proteomes" id="UP001606134">
    <property type="component" value="Unassembled WGS sequence"/>
</dbReference>
<comment type="caution">
    <text evidence="2">The sequence shown here is derived from an EMBL/GenBank/DDBJ whole genome shotgun (WGS) entry which is preliminary data.</text>
</comment>
<dbReference type="Gene3D" id="3.90.930.1">
    <property type="match status" value="1"/>
</dbReference>
<evidence type="ECO:0000313" key="3">
    <source>
        <dbReference type="Proteomes" id="UP001606134"/>
    </source>
</evidence>
<gene>
    <name evidence="2" type="ORF">ACG04R_08495</name>
</gene>
<evidence type="ECO:0000259" key="1">
    <source>
        <dbReference type="Pfam" id="PF09413"/>
    </source>
</evidence>
<dbReference type="InterPro" id="IPR018551">
    <property type="entry name" value="DUF2007"/>
</dbReference>
<dbReference type="Gene3D" id="3.30.70.790">
    <property type="entry name" value="UreE, C-terminal domain"/>
    <property type="match status" value="1"/>
</dbReference>
<sequence>MSGPHQKSDHPHSLELTACLPCDARSLGFTSFTTTYGLMKTLYEAASAIEAHMLVDLLAQEGIDAHIQGEALQGAMGEIPANGLVRLLVEEESFPAARAVIDHWESTQIEPTPRPGPSPRSSGVRGLLLGLVIGIGATYAAYRAPATTDGIDYDRDGVLDEKWTYSPNGMLLKVEMDRNLDHKVDYVAHYDARGQLESAESDDNFDGVFETRHWFKNGNLESSLSDTDGDGIPDLRSTYVHGVVDTVEYINATSGRPVRIEHYSLGVLQFADVDTDLDGALDTRVSYTKLAEVASREPLPK</sequence>
<protein>
    <submittedName>
        <fullName evidence="2">DUF2007 domain-containing protein</fullName>
    </submittedName>
</protein>
<proteinExistence type="predicted"/>
<reference evidence="2 3" key="1">
    <citation type="submission" date="2024-08" db="EMBL/GenBank/DDBJ databases">
        <authorList>
            <person name="Lu H."/>
        </authorList>
    </citation>
    <scope>NUCLEOTIDE SEQUENCE [LARGE SCALE GENOMIC DNA]</scope>
    <source>
        <strain evidence="2 3">BYS78W</strain>
    </source>
</reference>
<keyword evidence="3" id="KW-1185">Reference proteome</keyword>
<name>A0ABW7HAF8_9BURK</name>
<dbReference type="EMBL" id="JBIGIC010000003">
    <property type="protein sequence ID" value="MFG6486706.1"/>
    <property type="molecule type" value="Genomic_DNA"/>
</dbReference>
<evidence type="ECO:0000313" key="2">
    <source>
        <dbReference type="EMBL" id="MFG6486706.1"/>
    </source>
</evidence>
<dbReference type="Pfam" id="PF09413">
    <property type="entry name" value="DUF2007"/>
    <property type="match status" value="1"/>
</dbReference>
<accession>A0ABW7HAF8</accession>